<keyword evidence="4" id="KW-1185">Reference proteome</keyword>
<gene>
    <name evidence="2" type="ORF">BC008_05735</name>
    <name evidence="3" type="ORF">BC008_05775</name>
</gene>
<dbReference type="PANTHER" id="PTHR10098">
    <property type="entry name" value="RAPSYN-RELATED"/>
    <property type="match status" value="1"/>
</dbReference>
<accession>A0A0V8A014</accession>
<dbReference type="EMBL" id="LMTZ01000010">
    <property type="protein sequence ID" value="KST69937.1"/>
    <property type="molecule type" value="Genomic_DNA"/>
</dbReference>
<evidence type="ECO:0000313" key="3">
    <source>
        <dbReference type="EMBL" id="KST69946.1"/>
    </source>
</evidence>
<dbReference type="Gene3D" id="1.25.40.10">
    <property type="entry name" value="Tetratricopeptide repeat domain"/>
    <property type="match status" value="3"/>
</dbReference>
<evidence type="ECO:0000313" key="4">
    <source>
        <dbReference type="Proteomes" id="UP000053372"/>
    </source>
</evidence>
<dbReference type="PANTHER" id="PTHR10098:SF112">
    <property type="entry name" value="SLR0380 PROTEIN"/>
    <property type="match status" value="1"/>
</dbReference>
<proteinExistence type="predicted"/>
<evidence type="ECO:0000259" key="1">
    <source>
        <dbReference type="Pfam" id="PF12770"/>
    </source>
</evidence>
<feature type="domain" description="CHAT" evidence="1">
    <location>
        <begin position="600"/>
        <end position="869"/>
    </location>
</feature>
<dbReference type="Pfam" id="PF13374">
    <property type="entry name" value="TPR_10"/>
    <property type="match status" value="1"/>
</dbReference>
<dbReference type="AlphaFoldDB" id="A0A0V8A014"/>
<dbReference type="Pfam" id="PF12770">
    <property type="entry name" value="CHAT"/>
    <property type="match status" value="1"/>
</dbReference>
<dbReference type="InterPro" id="IPR024983">
    <property type="entry name" value="CHAT_dom"/>
</dbReference>
<comment type="caution">
    <text evidence="2">The sequence shown here is derived from an EMBL/GenBank/DDBJ whole genome shotgun (WGS) entry which is preliminary data.</text>
</comment>
<name>A0A0V8A014_9CYAN</name>
<dbReference type="InterPro" id="IPR019734">
    <property type="entry name" value="TPR_rpt"/>
</dbReference>
<reference evidence="2 4" key="1">
    <citation type="journal article" date="2015" name="Genome Announc.">
        <title>Draft Genome of the Euendolithic (true boring) Cyanobacterium Mastigocoleus testarum strain BC008.</title>
        <authorList>
            <person name="Guida B.S."/>
            <person name="Garcia-Pichel F."/>
        </authorList>
    </citation>
    <scope>NUCLEOTIDE SEQUENCE [LARGE SCALE GENOMIC DNA]</scope>
    <source>
        <strain evidence="2 4">BC008</strain>
    </source>
</reference>
<protein>
    <recommendedName>
        <fullName evidence="1">CHAT domain-containing protein</fullName>
    </recommendedName>
</protein>
<dbReference type="Proteomes" id="UP000053372">
    <property type="component" value="Unassembled WGS sequence"/>
</dbReference>
<evidence type="ECO:0000313" key="2">
    <source>
        <dbReference type="EMBL" id="KST69937.1"/>
    </source>
</evidence>
<sequence>MVTCLCVTPPFKLGILPAAANHQISDLKISQSQISNLVDRGQAFYEHGKLSEAIKVLKKANSEFKVTGDSLKQAMTLSNLSLVYQDLGKWEEAKIAIAQSFQLLENIKNNLQNNTSQAYPQIYAQALDIQGRLKLFQGEASQAIETWKKAAKIYSQLKFDSELIRNQINQAQAMQSLGLFIRARNTLTQVKSRLEQQPDSFLVATGLCNLGDVLRVIGDKNQSREILEQSLALVKRLGKTTNQNEITIQSEILIGLGNTALAQEDTSSAIAFYQQAANVPSTKPIVALKAKLNQLKLLVENLGNNNLNTAAILIPQIQSQIKNLQPSRDSVYCIINFAQSLKELNQKFSTNTSSQSTLSQNTPSQIEIARLLSIGVQQATNLSDNRALSYALGTLGELYEETDQLPEAQKLTQQALDKAIAINAGDISFQWESQLGRLLRKQENISQAIKFYERSWETLKSLRTDLVAFNLDAQFSFRENIEPIYREYADLLLNEKETSNNLTNARQVIESLQLAELDNFFRSACLQTKVVLDDVVDKQDQTAAIIYPIILPERLEVILKLPQKSLLRYTTAITQTEFENTVEQLRSDIEELKIGADPQAKYQTLYKLLLGPAEKYLSSSHVKTLVFVLDGSLRNLPMAALYDGQQYLIEKYNVAMSLGLELFELKRLPTKNLQVITAGLSEERHNFPKLDYVEKELEEIKSQVSGKVLLNQEFTSKTVQKQFKLQSFPIVHFATHGQFSSDPDETFILAYDRPIEVNELNKWLRNREEIQADAIELLVLSACETASGDKKAALGLAGVAIQAGARSTVASLWALNDASTAQLMGQFYKQLTKSYLSKAEALRNAQLSLLQQEEYQVPYFWAPYVLIGNWL</sequence>
<organism evidence="2 4">
    <name type="scientific">Mastigocoleus testarum BC008</name>
    <dbReference type="NCBI Taxonomy" id="371196"/>
    <lineage>
        <taxon>Bacteria</taxon>
        <taxon>Bacillati</taxon>
        <taxon>Cyanobacteriota</taxon>
        <taxon>Cyanophyceae</taxon>
        <taxon>Nostocales</taxon>
        <taxon>Hapalosiphonaceae</taxon>
        <taxon>Mastigocoleus</taxon>
    </lineage>
</organism>
<dbReference type="RefSeq" id="WP_058183079.1">
    <property type="nucleotide sequence ID" value="NZ_LMTZ01000009.1"/>
</dbReference>
<dbReference type="SMART" id="SM00028">
    <property type="entry name" value="TPR"/>
    <property type="match status" value="6"/>
</dbReference>
<dbReference type="EMBL" id="LMTZ01000009">
    <property type="protein sequence ID" value="KST69946.1"/>
    <property type="molecule type" value="Genomic_DNA"/>
</dbReference>
<dbReference type="InterPro" id="IPR011990">
    <property type="entry name" value="TPR-like_helical_dom_sf"/>
</dbReference>
<dbReference type="SUPFAM" id="SSF48452">
    <property type="entry name" value="TPR-like"/>
    <property type="match status" value="3"/>
</dbReference>